<dbReference type="InterPro" id="IPR027385">
    <property type="entry name" value="Beta-barrel_OMP"/>
</dbReference>
<dbReference type="RefSeq" id="WP_348261468.1">
    <property type="nucleotide sequence ID" value="NZ_CP121196.1"/>
</dbReference>
<name>A0AAU7DFT6_9BACT</name>
<dbReference type="Gene3D" id="2.40.160.20">
    <property type="match status" value="1"/>
</dbReference>
<dbReference type="Pfam" id="PF13505">
    <property type="entry name" value="OMP_b-brl"/>
    <property type="match status" value="1"/>
</dbReference>
<feature type="chain" id="PRO_5043593691" description="Outer membrane protein beta-barrel domain-containing protein" evidence="2">
    <location>
        <begin position="21"/>
        <end position="199"/>
    </location>
</feature>
<keyword evidence="1 2" id="KW-0732">Signal</keyword>
<proteinExistence type="predicted"/>
<evidence type="ECO:0000259" key="3">
    <source>
        <dbReference type="Pfam" id="PF13505"/>
    </source>
</evidence>
<evidence type="ECO:0000313" key="4">
    <source>
        <dbReference type="EMBL" id="XBH16241.1"/>
    </source>
</evidence>
<accession>A0AAU7DFT6</accession>
<organism evidence="4">
    <name type="scientific">Telmatobacter sp. DSM 110680</name>
    <dbReference type="NCBI Taxonomy" id="3036704"/>
    <lineage>
        <taxon>Bacteria</taxon>
        <taxon>Pseudomonadati</taxon>
        <taxon>Acidobacteriota</taxon>
        <taxon>Terriglobia</taxon>
        <taxon>Terriglobales</taxon>
        <taxon>Acidobacteriaceae</taxon>
        <taxon>Telmatobacter</taxon>
    </lineage>
</organism>
<dbReference type="AlphaFoldDB" id="A0AAU7DFT6"/>
<feature type="domain" description="Outer membrane protein beta-barrel" evidence="3">
    <location>
        <begin position="7"/>
        <end position="192"/>
    </location>
</feature>
<dbReference type="InterPro" id="IPR011250">
    <property type="entry name" value="OMP/PagP_B-barrel"/>
</dbReference>
<evidence type="ECO:0000256" key="2">
    <source>
        <dbReference type="SAM" id="SignalP"/>
    </source>
</evidence>
<protein>
    <recommendedName>
        <fullName evidence="3">Outer membrane protein beta-barrel domain-containing protein</fullName>
    </recommendedName>
</protein>
<gene>
    <name evidence="4" type="ORF">P8935_16890</name>
</gene>
<sequence>MIAKLLLAVAVLLVSIPSFAQVEPEATAGRKIPIHLSLGGGMDYFSGDWGSTGIKRFGPAAWATATAWHCLGVTAEGHSMIVGGNDAASHYKLFIGEGGLQCTMGYWGRFQPIFKGEGGFASLSQPGNGTGRFHNTYGTWSVGGGAEYHTGGHWWTRVDYTYEAIPNFHSSVSGQNHTLNPRGISFGETYRFGYAGTQF</sequence>
<reference evidence="4" key="1">
    <citation type="submission" date="2023-03" db="EMBL/GenBank/DDBJ databases">
        <title>Edaphobacter sp.</title>
        <authorList>
            <person name="Huber K.J."/>
            <person name="Papendorf J."/>
            <person name="Pilke C."/>
            <person name="Bunk B."/>
            <person name="Sproeer C."/>
            <person name="Pester M."/>
        </authorList>
    </citation>
    <scope>NUCLEOTIDE SEQUENCE</scope>
    <source>
        <strain evidence="4">DSM 110680</strain>
    </source>
</reference>
<dbReference type="SUPFAM" id="SSF56925">
    <property type="entry name" value="OMPA-like"/>
    <property type="match status" value="1"/>
</dbReference>
<feature type="signal peptide" evidence="2">
    <location>
        <begin position="1"/>
        <end position="20"/>
    </location>
</feature>
<dbReference type="EMBL" id="CP121196">
    <property type="protein sequence ID" value="XBH16241.1"/>
    <property type="molecule type" value="Genomic_DNA"/>
</dbReference>
<evidence type="ECO:0000256" key="1">
    <source>
        <dbReference type="ARBA" id="ARBA00022729"/>
    </source>
</evidence>